<dbReference type="EMBL" id="AAPE02063304">
    <property type="status" value="NOT_ANNOTATED_CDS"/>
    <property type="molecule type" value="Genomic_DNA"/>
</dbReference>
<feature type="compositionally biased region" description="Basic and acidic residues" evidence="13">
    <location>
        <begin position="389"/>
        <end position="406"/>
    </location>
</feature>
<evidence type="ECO:0000313" key="14">
    <source>
        <dbReference type="Ensembl" id="ENSMLUP00000001601.2"/>
    </source>
</evidence>
<dbReference type="SMART" id="SM00320">
    <property type="entry name" value="WD40"/>
    <property type="match status" value="4"/>
</dbReference>
<dbReference type="InParanoid" id="G1NWA7"/>
<dbReference type="GeneTree" id="ENSGT00390000018644"/>
<dbReference type="GO" id="GO:0005737">
    <property type="term" value="C:cytoplasm"/>
    <property type="evidence" value="ECO:0007669"/>
    <property type="project" value="TreeGrafter"/>
</dbReference>
<evidence type="ECO:0000256" key="2">
    <source>
        <dbReference type="ARBA" id="ARBA00022574"/>
    </source>
</evidence>
<dbReference type="Gene3D" id="2.130.10.10">
    <property type="entry name" value="YVTN repeat-like/Quinoprotein amine dehydrogenase"/>
    <property type="match status" value="1"/>
</dbReference>
<dbReference type="InterPro" id="IPR001680">
    <property type="entry name" value="WD40_rpt"/>
</dbReference>
<organism evidence="14 15">
    <name type="scientific">Myotis lucifugus</name>
    <name type="common">Little brown bat</name>
    <dbReference type="NCBI Taxonomy" id="59463"/>
    <lineage>
        <taxon>Eukaryota</taxon>
        <taxon>Metazoa</taxon>
        <taxon>Chordata</taxon>
        <taxon>Craniata</taxon>
        <taxon>Vertebrata</taxon>
        <taxon>Euteleostomi</taxon>
        <taxon>Mammalia</taxon>
        <taxon>Eutheria</taxon>
        <taxon>Laurasiatheria</taxon>
        <taxon>Chiroptera</taxon>
        <taxon>Yangochiroptera</taxon>
        <taxon>Vespertilionidae</taxon>
        <taxon>Myotis</taxon>
    </lineage>
</organism>
<dbReference type="Proteomes" id="UP000001074">
    <property type="component" value="Unassembled WGS sequence"/>
</dbReference>
<evidence type="ECO:0000256" key="13">
    <source>
        <dbReference type="SAM" id="MobiDB-lite"/>
    </source>
</evidence>
<dbReference type="GO" id="GO:0017183">
    <property type="term" value="P:protein histidyl modification to diphthamide"/>
    <property type="evidence" value="ECO:0007669"/>
    <property type="project" value="Ensembl"/>
</dbReference>
<feature type="region of interest" description="Disordered" evidence="13">
    <location>
        <begin position="352"/>
        <end position="410"/>
    </location>
</feature>
<dbReference type="PROSITE" id="PS50082">
    <property type="entry name" value="WD_REPEATS_2"/>
    <property type="match status" value="1"/>
</dbReference>
<protein>
    <recommendedName>
        <fullName evidence="9">Diphthine methyltransferase</fullName>
        <ecNumber evidence="6">3.1.1.97</ecNumber>
    </recommendedName>
    <alternativeName>
        <fullName evidence="11">Diphthamide biosynthesis protein 7</fullName>
    </alternativeName>
    <alternativeName>
        <fullName evidence="10">WD repeat-containing protein 85</fullName>
    </alternativeName>
</protein>
<dbReference type="InterPro" id="IPR036322">
    <property type="entry name" value="WD40_repeat_dom_sf"/>
</dbReference>
<reference evidence="14 15" key="1">
    <citation type="journal article" date="2011" name="Nature">
        <title>A high-resolution map of human evolutionary constraint using 29 mammals.</title>
        <authorList>
            <person name="Lindblad-Toh K."/>
            <person name="Garber M."/>
            <person name="Zuk O."/>
            <person name="Lin M.F."/>
            <person name="Parker B.J."/>
            <person name="Washietl S."/>
            <person name="Kheradpour P."/>
            <person name="Ernst J."/>
            <person name="Jordan G."/>
            <person name="Mauceli E."/>
            <person name="Ward L.D."/>
            <person name="Lowe C.B."/>
            <person name="Holloway A.K."/>
            <person name="Clamp M."/>
            <person name="Gnerre S."/>
            <person name="Alfoldi J."/>
            <person name="Beal K."/>
            <person name="Chang J."/>
            <person name="Clawson H."/>
            <person name="Cuff J."/>
            <person name="Di Palma F."/>
            <person name="Fitzgerald S."/>
            <person name="Flicek P."/>
            <person name="Guttman M."/>
            <person name="Hubisz M.J."/>
            <person name="Jaffe D.B."/>
            <person name="Jungreis I."/>
            <person name="Kent W.J."/>
            <person name="Kostka D."/>
            <person name="Lara M."/>
            <person name="Martins A.L."/>
            <person name="Massingham T."/>
            <person name="Moltke I."/>
            <person name="Raney B.J."/>
            <person name="Rasmussen M.D."/>
            <person name="Robinson J."/>
            <person name="Stark A."/>
            <person name="Vilella A.J."/>
            <person name="Wen J."/>
            <person name="Xie X."/>
            <person name="Zody M.C."/>
            <person name="Baldwin J."/>
            <person name="Bloom T."/>
            <person name="Chin C.W."/>
            <person name="Heiman D."/>
            <person name="Nicol R."/>
            <person name="Nusbaum C."/>
            <person name="Young S."/>
            <person name="Wilkinson J."/>
            <person name="Worley K.C."/>
            <person name="Kovar C.L."/>
            <person name="Muzny D.M."/>
            <person name="Gibbs R.A."/>
            <person name="Cree A."/>
            <person name="Dihn H.H."/>
            <person name="Fowler G."/>
            <person name="Jhangiani S."/>
            <person name="Joshi V."/>
            <person name="Lee S."/>
            <person name="Lewis L.R."/>
            <person name="Nazareth L.V."/>
            <person name="Okwuonu G."/>
            <person name="Santibanez J."/>
            <person name="Warren W.C."/>
            <person name="Mardis E.R."/>
            <person name="Weinstock G.M."/>
            <person name="Wilson R.K."/>
            <person name="Delehaunty K."/>
            <person name="Dooling D."/>
            <person name="Fronik C."/>
            <person name="Fulton L."/>
            <person name="Fulton B."/>
            <person name="Graves T."/>
            <person name="Minx P."/>
            <person name="Sodergren E."/>
            <person name="Birney E."/>
            <person name="Margulies E.H."/>
            <person name="Herrero J."/>
            <person name="Green E.D."/>
            <person name="Haussler D."/>
            <person name="Siepel A."/>
            <person name="Goldman N."/>
            <person name="Pollard K.S."/>
            <person name="Pedersen J.S."/>
            <person name="Lander E.S."/>
            <person name="Kellis M."/>
        </authorList>
    </citation>
    <scope>NUCLEOTIDE SEQUENCE [LARGE SCALE GENOMIC DNA]</scope>
</reference>
<dbReference type="HOGENOM" id="CLU_036100_2_1_1"/>
<evidence type="ECO:0000256" key="3">
    <source>
        <dbReference type="ARBA" id="ARBA00022737"/>
    </source>
</evidence>
<keyword evidence="3" id="KW-0677">Repeat</keyword>
<keyword evidence="2 12" id="KW-0853">WD repeat</keyword>
<dbReference type="SUPFAM" id="SSF50978">
    <property type="entry name" value="WD40 repeat-like"/>
    <property type="match status" value="1"/>
</dbReference>
<name>G1NWA7_MYOLU</name>
<dbReference type="eggNOG" id="KOG0280">
    <property type="taxonomic scope" value="Eukaryota"/>
</dbReference>
<dbReference type="Ensembl" id="ENSMLUT00000001749.2">
    <property type="protein sequence ID" value="ENSMLUP00000001601.2"/>
    <property type="gene ID" value="ENSMLUG00000001747.2"/>
</dbReference>
<accession>G1NWA7</accession>
<evidence type="ECO:0000313" key="15">
    <source>
        <dbReference type="Proteomes" id="UP000001074"/>
    </source>
</evidence>
<comment type="subunit">
    <text evidence="8">Interacts with INCA1.</text>
</comment>
<dbReference type="InterPro" id="IPR019775">
    <property type="entry name" value="WD40_repeat_CS"/>
</dbReference>
<comment type="pathway">
    <text evidence="1">Protein modification; peptidyl-diphthamide biosynthesis.</text>
</comment>
<gene>
    <name evidence="14" type="primary">DPH7</name>
</gene>
<reference evidence="14" key="3">
    <citation type="submission" date="2025-09" db="UniProtKB">
        <authorList>
            <consortium name="Ensembl"/>
        </authorList>
    </citation>
    <scope>IDENTIFICATION</scope>
</reference>
<evidence type="ECO:0000256" key="8">
    <source>
        <dbReference type="ARBA" id="ARBA00062137"/>
    </source>
</evidence>
<evidence type="ECO:0000256" key="1">
    <source>
        <dbReference type="ARBA" id="ARBA00005156"/>
    </source>
</evidence>
<comment type="similarity">
    <text evidence="5">Belongs to the DPH7 family.</text>
</comment>
<dbReference type="InterPro" id="IPR052415">
    <property type="entry name" value="Diphthine_MTase"/>
</dbReference>
<evidence type="ECO:0000256" key="12">
    <source>
        <dbReference type="PROSITE-ProRule" id="PRU00221"/>
    </source>
</evidence>
<dbReference type="AlphaFoldDB" id="G1NWA7"/>
<evidence type="ECO:0000256" key="10">
    <source>
        <dbReference type="ARBA" id="ARBA00075709"/>
    </source>
</evidence>
<feature type="repeat" description="WD" evidence="12">
    <location>
        <begin position="232"/>
        <end position="274"/>
    </location>
</feature>
<dbReference type="EC" id="3.1.1.97" evidence="6"/>
<dbReference type="PANTHER" id="PTHR46042:SF1">
    <property type="entry name" value="DIPHTHINE METHYLTRANSFERASE"/>
    <property type="match status" value="1"/>
</dbReference>
<evidence type="ECO:0000256" key="11">
    <source>
        <dbReference type="ARBA" id="ARBA00081300"/>
    </source>
</evidence>
<dbReference type="InterPro" id="IPR015943">
    <property type="entry name" value="WD40/YVTN_repeat-like_dom_sf"/>
</dbReference>
<sequence length="452" mass="49550">GWEPGGPVQLLQAVDTEYTADAVEWCPLEGCRHVLACGTYQLREPEDESEQDVPEPQARLGRLYLYSCNDRSACSVAEIQRTDTAAILDMKWCHVPVAGHALLAVADADGLIGLYQLLGSKETTYTLQPFASFALSKQCLALSLDWSTGKAERTSHQPLKIISSDSKGQLHLLRLDEVGSGLHEVATWQAHSFEAWIAAFNYWQTDVVYSGGDDSLLRGWDTRAPGAPVFTSRRHCMGVCSIQSNPHQEGILATGSYDEHVLLWDTRNMTQPFADVPVQGGVWRLRWHPLQSHLLLAACMHGGFSVIDCQQATEKKQDTCTISVSHTLPRSLLYGADWSWLTFCRQPEAQPSSHSGFLPSSGPGAATEDETGDQGPAPPCPDSPTDDGSGSKERTPPRPSTEDVRKGSSQLHSPRTKICVCDSGMEADLNIHLLATCSFYDCVLHLWGWESS</sequence>
<dbReference type="GO" id="GO:0061685">
    <property type="term" value="F:diphthine methylesterase activity"/>
    <property type="evidence" value="ECO:0007669"/>
    <property type="project" value="UniProtKB-EC"/>
</dbReference>
<dbReference type="FunCoup" id="G1NWA7">
    <property type="interactions" value="3679"/>
</dbReference>
<evidence type="ECO:0000256" key="4">
    <source>
        <dbReference type="ARBA" id="ARBA00022801"/>
    </source>
</evidence>
<dbReference type="OMA" id="LDMKWLP"/>
<comment type="catalytic activity">
    <reaction evidence="7">
        <text>diphthine methyl ester-[translation elongation factor 2] + H2O = diphthine-[translation elongation factor 2] + methanol + H(+)</text>
        <dbReference type="Rhea" id="RHEA:42656"/>
        <dbReference type="Rhea" id="RHEA-COMP:10172"/>
        <dbReference type="Rhea" id="RHEA-COMP:10173"/>
        <dbReference type="ChEBI" id="CHEBI:15377"/>
        <dbReference type="ChEBI" id="CHEBI:15378"/>
        <dbReference type="ChEBI" id="CHEBI:17790"/>
        <dbReference type="ChEBI" id="CHEBI:79005"/>
        <dbReference type="ChEBI" id="CHEBI:82696"/>
        <dbReference type="EC" id="3.1.1.97"/>
    </reaction>
</comment>
<evidence type="ECO:0000256" key="5">
    <source>
        <dbReference type="ARBA" id="ARBA00038092"/>
    </source>
</evidence>
<dbReference type="PROSITE" id="PS00678">
    <property type="entry name" value="WD_REPEATS_1"/>
    <property type="match status" value="1"/>
</dbReference>
<evidence type="ECO:0000256" key="7">
    <source>
        <dbReference type="ARBA" id="ARBA00047551"/>
    </source>
</evidence>
<keyword evidence="15" id="KW-1185">Reference proteome</keyword>
<keyword evidence="4" id="KW-0378">Hydrolase</keyword>
<dbReference type="PANTHER" id="PTHR46042">
    <property type="entry name" value="DIPHTHINE METHYLTRANSFERASE"/>
    <property type="match status" value="1"/>
</dbReference>
<evidence type="ECO:0000256" key="6">
    <source>
        <dbReference type="ARBA" id="ARBA00039131"/>
    </source>
</evidence>
<dbReference type="STRING" id="59463.ENSMLUP00000001601"/>
<dbReference type="FunFam" id="2.130.10.10:FF:000910">
    <property type="entry name" value="Diphthamide biosynthesis 7"/>
    <property type="match status" value="1"/>
</dbReference>
<reference evidence="14" key="2">
    <citation type="submission" date="2025-08" db="UniProtKB">
        <authorList>
            <consortium name="Ensembl"/>
        </authorList>
    </citation>
    <scope>IDENTIFICATION</scope>
</reference>
<evidence type="ECO:0000256" key="9">
    <source>
        <dbReference type="ARBA" id="ARBA00074662"/>
    </source>
</evidence>
<proteinExistence type="inferred from homology"/>